<dbReference type="GO" id="GO:0005549">
    <property type="term" value="F:odorant binding"/>
    <property type="evidence" value="ECO:0007669"/>
    <property type="project" value="InterPro"/>
</dbReference>
<sequence length="135" mass="15636">MKTIVVIFAFCICVNAMTIEELKIQLHDVQEICKTESGIDQQTVDDINEVNFDVEDEKPQRYNECILKQFNIVDESGNFKENIVQELTSIYLDENVIKKLVAECSVISDANIYIRFNKLVKCFGKYKTMKEVLNL</sequence>
<dbReference type="Gene3D" id="1.10.238.20">
    <property type="entry name" value="Pheromone/general odorant binding protein domain"/>
    <property type="match status" value="1"/>
</dbReference>
<feature type="signal peptide" evidence="1">
    <location>
        <begin position="1"/>
        <end position="16"/>
    </location>
</feature>
<dbReference type="AlphaFoldDB" id="Q1W634"/>
<accession>Q1W634</accession>
<dbReference type="Pfam" id="PF01395">
    <property type="entry name" value="PBP_GOBP"/>
    <property type="match status" value="1"/>
</dbReference>
<name>Q1W634_APIME</name>
<dbReference type="CTD" id="677672"/>
<evidence type="ECO:0000256" key="1">
    <source>
        <dbReference type="SAM" id="SignalP"/>
    </source>
</evidence>
<dbReference type="InterPro" id="IPR006170">
    <property type="entry name" value="PBP/GOBP"/>
</dbReference>
<dbReference type="CDD" id="cd23992">
    <property type="entry name" value="PBP_GOBP"/>
    <property type="match status" value="1"/>
</dbReference>
<protein>
    <submittedName>
        <fullName evidence="2">OBP20</fullName>
    </submittedName>
</protein>
<evidence type="ECO:0000313" key="2">
    <source>
        <dbReference type="EMBL" id="ABD92652.1"/>
    </source>
</evidence>
<feature type="chain" id="PRO_5004197147" evidence="1">
    <location>
        <begin position="17"/>
        <end position="135"/>
    </location>
</feature>
<dbReference type="GeneID" id="677672"/>
<organism evidence="2">
    <name type="scientific">Apis mellifera</name>
    <name type="common">Honeybee</name>
    <dbReference type="NCBI Taxonomy" id="7460"/>
    <lineage>
        <taxon>Eukaryota</taxon>
        <taxon>Metazoa</taxon>
        <taxon>Ecdysozoa</taxon>
        <taxon>Arthropoda</taxon>
        <taxon>Hexapoda</taxon>
        <taxon>Insecta</taxon>
        <taxon>Pterygota</taxon>
        <taxon>Neoptera</taxon>
        <taxon>Endopterygota</taxon>
        <taxon>Hymenoptera</taxon>
        <taxon>Apocrita</taxon>
        <taxon>Aculeata</taxon>
        <taxon>Apoidea</taxon>
        <taxon>Anthophila</taxon>
        <taxon>Apidae</taxon>
        <taxon>Apis</taxon>
    </lineage>
</organism>
<dbReference type="SUPFAM" id="SSF47565">
    <property type="entry name" value="Insect pheromone/odorant-binding proteins"/>
    <property type="match status" value="1"/>
</dbReference>
<reference evidence="2" key="1">
    <citation type="journal article" date="2006" name="Genome Res.">
        <title>Function and evolution of a gene family encoding odorant binding-like proteins in a social insect, the honey bee (Apis mellifera).</title>
        <authorList>
            <person name="Foret S."/>
            <person name="Maleszka R."/>
        </authorList>
    </citation>
    <scope>NUCLEOTIDE SEQUENCE</scope>
</reference>
<dbReference type="EMBL" id="DQ435337">
    <property type="protein sequence ID" value="ABD92652.1"/>
    <property type="molecule type" value="mRNA"/>
</dbReference>
<proteinExistence type="evidence at transcript level"/>
<keyword evidence="1" id="KW-0732">Signal</keyword>
<dbReference type="InterPro" id="IPR036728">
    <property type="entry name" value="PBP_GOBP_sf"/>
</dbReference>